<dbReference type="Proteomes" id="UP000242287">
    <property type="component" value="Unassembled WGS sequence"/>
</dbReference>
<dbReference type="EMBL" id="KZ302121">
    <property type="protein sequence ID" value="PFH47301.1"/>
    <property type="molecule type" value="Genomic_DNA"/>
</dbReference>
<keyword evidence="2" id="KW-1185">Reference proteome</keyword>
<evidence type="ECO:0000313" key="2">
    <source>
        <dbReference type="Proteomes" id="UP000242287"/>
    </source>
</evidence>
<reference evidence="1 2" key="1">
    <citation type="submission" date="2014-02" db="EMBL/GenBank/DDBJ databases">
        <title>Transposable element dynamics among asymbiotic and ectomycorrhizal Amanita fungi.</title>
        <authorList>
            <consortium name="DOE Joint Genome Institute"/>
            <person name="Hess J."/>
            <person name="Skrede I."/>
            <person name="Wolfe B."/>
            <person name="LaButti K."/>
            <person name="Ohm R.A."/>
            <person name="Grigoriev I.V."/>
            <person name="Pringle A."/>
        </authorList>
    </citation>
    <scope>NUCLEOTIDE SEQUENCE [LARGE SCALE GENOMIC DNA]</scope>
    <source>
        <strain evidence="1 2">SKay4041</strain>
    </source>
</reference>
<name>A0A2A9NGB7_9AGAR</name>
<feature type="non-terminal residue" evidence="1">
    <location>
        <position position="90"/>
    </location>
</feature>
<gene>
    <name evidence="1" type="ORF">AMATHDRAFT_67958</name>
</gene>
<dbReference type="AlphaFoldDB" id="A0A2A9NGB7"/>
<protein>
    <submittedName>
        <fullName evidence="1">Uncharacterized protein</fullName>
    </submittedName>
</protein>
<proteinExistence type="predicted"/>
<sequence length="90" mass="9960">MAILVCSSSRHTRDTLKVGWLSREPMWEATIRFHHKITGTQHAVLLILSSSTRSAAPSYSRSVISCYHAIMPSCMDAYASDMILAYLGGN</sequence>
<feature type="non-terminal residue" evidence="1">
    <location>
        <position position="1"/>
    </location>
</feature>
<organism evidence="1 2">
    <name type="scientific">Amanita thiersii Skay4041</name>
    <dbReference type="NCBI Taxonomy" id="703135"/>
    <lineage>
        <taxon>Eukaryota</taxon>
        <taxon>Fungi</taxon>
        <taxon>Dikarya</taxon>
        <taxon>Basidiomycota</taxon>
        <taxon>Agaricomycotina</taxon>
        <taxon>Agaricomycetes</taxon>
        <taxon>Agaricomycetidae</taxon>
        <taxon>Agaricales</taxon>
        <taxon>Pluteineae</taxon>
        <taxon>Amanitaceae</taxon>
        <taxon>Amanita</taxon>
    </lineage>
</organism>
<evidence type="ECO:0000313" key="1">
    <source>
        <dbReference type="EMBL" id="PFH47301.1"/>
    </source>
</evidence>
<accession>A0A2A9NGB7</accession>